<dbReference type="Gene3D" id="3.10.490.10">
    <property type="entry name" value="Gamma-glutamyl cyclotransferase-like"/>
    <property type="match status" value="1"/>
</dbReference>
<dbReference type="InterPro" id="IPR013024">
    <property type="entry name" value="GGCT-like"/>
</dbReference>
<proteinExistence type="inferred from homology"/>
<dbReference type="Pfam" id="PF06094">
    <property type="entry name" value="GGACT"/>
    <property type="match status" value="1"/>
</dbReference>
<evidence type="ECO:0000259" key="3">
    <source>
        <dbReference type="Pfam" id="PF06094"/>
    </source>
</evidence>
<dbReference type="GO" id="GO:0005829">
    <property type="term" value="C:cytosol"/>
    <property type="evidence" value="ECO:0007669"/>
    <property type="project" value="TreeGrafter"/>
</dbReference>
<dbReference type="SUPFAM" id="SSF110857">
    <property type="entry name" value="Gamma-glutamyl cyclotransferase-like"/>
    <property type="match status" value="1"/>
</dbReference>
<reference evidence="4 5" key="2">
    <citation type="submission" date="2018-11" db="EMBL/GenBank/DDBJ databases">
        <authorList>
            <consortium name="Pathogen Informatics"/>
        </authorList>
    </citation>
    <scope>NUCLEOTIDE SEQUENCE [LARGE SCALE GENOMIC DNA]</scope>
</reference>
<dbReference type="CDD" id="cd06661">
    <property type="entry name" value="GGCT_like"/>
    <property type="match status" value="1"/>
</dbReference>
<evidence type="ECO:0000256" key="2">
    <source>
        <dbReference type="RuleBase" id="RU367036"/>
    </source>
</evidence>
<dbReference type="AlphaFoldDB" id="A0A183HSZ1"/>
<reference evidence="6" key="1">
    <citation type="submission" date="2016-06" db="UniProtKB">
        <authorList>
            <consortium name="WormBaseParasite"/>
        </authorList>
    </citation>
    <scope>IDENTIFICATION</scope>
</reference>
<evidence type="ECO:0000256" key="1">
    <source>
        <dbReference type="ARBA" id="ARBA00008861"/>
    </source>
</evidence>
<dbReference type="Proteomes" id="UP000267606">
    <property type="component" value="Unassembled WGS sequence"/>
</dbReference>
<dbReference type="WBParaSite" id="OFLC_0001060301-mRNA-1">
    <property type="protein sequence ID" value="OFLC_0001060301-mRNA-1"/>
    <property type="gene ID" value="OFLC_0001060301"/>
</dbReference>
<sequence>MSNSTKTKIALTALVFVYGTLKRGEPNAAILADPATGTQRFVGTGKTVNAFPLIIASQFNIPFCLNKPGIGKVSFTLSYFQNRGNLN</sequence>
<evidence type="ECO:0000313" key="6">
    <source>
        <dbReference type="WBParaSite" id="OFLC_0001060301-mRNA-1"/>
    </source>
</evidence>
<feature type="domain" description="Gamma-glutamylcyclotransferase AIG2-like" evidence="3">
    <location>
        <begin position="15"/>
        <end position="73"/>
    </location>
</feature>
<keyword evidence="5" id="KW-1185">Reference proteome</keyword>
<dbReference type="PANTHER" id="PTHR12510">
    <property type="entry name" value="TROPONIN C-AKIN-1 PROTEIN"/>
    <property type="match status" value="1"/>
</dbReference>
<dbReference type="PANTHER" id="PTHR12510:SF4">
    <property type="entry name" value="GAMMA-GLUTAMYLAMINECYCLOTRANSFERASE"/>
    <property type="match status" value="1"/>
</dbReference>
<dbReference type="InterPro" id="IPR036568">
    <property type="entry name" value="GGCT-like_sf"/>
</dbReference>
<dbReference type="EMBL" id="UZAJ01014310">
    <property type="protein sequence ID" value="VDO69844.1"/>
    <property type="molecule type" value="Genomic_DNA"/>
</dbReference>
<dbReference type="InterPro" id="IPR009288">
    <property type="entry name" value="AIG2-like_dom"/>
</dbReference>
<dbReference type="InterPro" id="IPR039126">
    <property type="entry name" value="GGACT"/>
</dbReference>
<comment type="similarity">
    <text evidence="1 2">Belongs to the gamma-glutamylcyclotransferase family.</text>
</comment>
<evidence type="ECO:0000313" key="4">
    <source>
        <dbReference type="EMBL" id="VDO69844.1"/>
    </source>
</evidence>
<name>A0A183HSZ1_9BILA</name>
<gene>
    <name evidence="4" type="ORF">OFLC_LOCUS10600</name>
</gene>
<evidence type="ECO:0000313" key="5">
    <source>
        <dbReference type="Proteomes" id="UP000267606"/>
    </source>
</evidence>
<accession>A0A183HSZ1</accession>
<organism evidence="6">
    <name type="scientific">Onchocerca flexuosa</name>
    <dbReference type="NCBI Taxonomy" id="387005"/>
    <lineage>
        <taxon>Eukaryota</taxon>
        <taxon>Metazoa</taxon>
        <taxon>Ecdysozoa</taxon>
        <taxon>Nematoda</taxon>
        <taxon>Chromadorea</taxon>
        <taxon>Rhabditida</taxon>
        <taxon>Spirurina</taxon>
        <taxon>Spiruromorpha</taxon>
        <taxon>Filarioidea</taxon>
        <taxon>Onchocercidae</taxon>
        <taxon>Onchocerca</taxon>
    </lineage>
</organism>
<dbReference type="GO" id="GO:0061929">
    <property type="term" value="F:gamma-glutamylaminecyclotransferase activity"/>
    <property type="evidence" value="ECO:0007669"/>
    <property type="project" value="InterPro"/>
</dbReference>
<protein>
    <recommendedName>
        <fullName evidence="2">Gamma-glutamylcyclotransferase family protein</fullName>
    </recommendedName>
</protein>
<dbReference type="STRING" id="387005.A0A183HSZ1"/>